<dbReference type="CDD" id="cd06471">
    <property type="entry name" value="ACD_LpsHSP_like"/>
    <property type="match status" value="1"/>
</dbReference>
<dbReference type="SUPFAM" id="SSF49764">
    <property type="entry name" value="HSP20-like chaperones"/>
    <property type="match status" value="1"/>
</dbReference>
<organism evidence="4 5">
    <name type="scientific">Anaeromicropila herbilytica</name>
    <dbReference type="NCBI Taxonomy" id="2785025"/>
    <lineage>
        <taxon>Bacteria</taxon>
        <taxon>Bacillati</taxon>
        <taxon>Bacillota</taxon>
        <taxon>Clostridia</taxon>
        <taxon>Lachnospirales</taxon>
        <taxon>Lachnospiraceae</taxon>
        <taxon>Anaeromicropila</taxon>
    </lineage>
</organism>
<dbReference type="AlphaFoldDB" id="A0A7R7EIK5"/>
<sequence>MLMPSIFNDHFVENLFDDMFTTPFMNGKSPFGKVGMNTDVQEFGDRYQLDIELPGYEKEDIQAELKDGYLTIKASHSGKVEQNDNKGNFIRRERYMGQSQRSFYVGKNMKQEDIKASFENGVLKLIVPKRAELPAEEKQYIRIEG</sequence>
<reference evidence="4 5" key="1">
    <citation type="submission" date="2020-11" db="EMBL/GenBank/DDBJ databases">
        <title>Draft genome sequencing of a Lachnospiraceae strain isolated from anoxic soil subjected to BSD treatment.</title>
        <authorList>
            <person name="Uek A."/>
            <person name="Tonouchi A."/>
        </authorList>
    </citation>
    <scope>NUCLEOTIDE SEQUENCE [LARGE SCALE GENOMIC DNA]</scope>
    <source>
        <strain evidence="4 5">TB5</strain>
    </source>
</reference>
<dbReference type="RefSeq" id="WP_271714674.1">
    <property type="nucleotide sequence ID" value="NZ_AP024169.1"/>
</dbReference>
<name>A0A7R7EIK5_9FIRM</name>
<feature type="domain" description="SHSP" evidence="3">
    <location>
        <begin position="29"/>
        <end position="144"/>
    </location>
</feature>
<gene>
    <name evidence="4" type="ORF">bsdtb5_06890</name>
</gene>
<dbReference type="EMBL" id="AP024169">
    <property type="protein sequence ID" value="BCN29394.1"/>
    <property type="molecule type" value="Genomic_DNA"/>
</dbReference>
<keyword evidence="5" id="KW-1185">Reference proteome</keyword>
<dbReference type="KEGG" id="ahb:bsdtb5_06890"/>
<dbReference type="InterPro" id="IPR031107">
    <property type="entry name" value="Small_HSP"/>
</dbReference>
<evidence type="ECO:0000313" key="5">
    <source>
        <dbReference type="Proteomes" id="UP000595897"/>
    </source>
</evidence>
<comment type="similarity">
    <text evidence="1 2">Belongs to the small heat shock protein (HSP20) family.</text>
</comment>
<accession>A0A7R7EIK5</accession>
<protein>
    <submittedName>
        <fullName evidence="4">Molecular chaperone Hsp20</fullName>
    </submittedName>
</protein>
<dbReference type="InterPro" id="IPR002068">
    <property type="entry name" value="A-crystallin/Hsp20_dom"/>
</dbReference>
<evidence type="ECO:0000256" key="1">
    <source>
        <dbReference type="PROSITE-ProRule" id="PRU00285"/>
    </source>
</evidence>
<evidence type="ECO:0000313" key="4">
    <source>
        <dbReference type="EMBL" id="BCN29394.1"/>
    </source>
</evidence>
<dbReference type="PANTHER" id="PTHR11527">
    <property type="entry name" value="HEAT-SHOCK PROTEIN 20 FAMILY MEMBER"/>
    <property type="match status" value="1"/>
</dbReference>
<dbReference type="Gene3D" id="2.60.40.790">
    <property type="match status" value="1"/>
</dbReference>
<dbReference type="InterPro" id="IPR008978">
    <property type="entry name" value="HSP20-like_chaperone"/>
</dbReference>
<proteinExistence type="inferred from homology"/>
<evidence type="ECO:0000256" key="2">
    <source>
        <dbReference type="RuleBase" id="RU003616"/>
    </source>
</evidence>
<dbReference type="Proteomes" id="UP000595897">
    <property type="component" value="Chromosome"/>
</dbReference>
<evidence type="ECO:0000259" key="3">
    <source>
        <dbReference type="PROSITE" id="PS01031"/>
    </source>
</evidence>
<dbReference type="PROSITE" id="PS01031">
    <property type="entry name" value="SHSP"/>
    <property type="match status" value="1"/>
</dbReference>
<dbReference type="Pfam" id="PF00011">
    <property type="entry name" value="HSP20"/>
    <property type="match status" value="1"/>
</dbReference>